<keyword evidence="2" id="KW-1133">Transmembrane helix</keyword>
<feature type="chain" id="PRO_5034240170" description="Beta-glucuronidase C-terminal domain-containing protein" evidence="3">
    <location>
        <begin position="33"/>
        <end position="687"/>
    </location>
</feature>
<dbReference type="Proteomes" id="UP000620104">
    <property type="component" value="Unassembled WGS sequence"/>
</dbReference>
<accession>A0A8H3TP95</accession>
<dbReference type="Pfam" id="PF16862">
    <property type="entry name" value="Glyco_hydro_79C"/>
    <property type="match status" value="1"/>
</dbReference>
<keyword evidence="2" id="KW-0472">Membrane</keyword>
<keyword evidence="6" id="KW-1185">Reference proteome</keyword>
<evidence type="ECO:0000259" key="4">
    <source>
        <dbReference type="Pfam" id="PF16862"/>
    </source>
</evidence>
<evidence type="ECO:0000313" key="6">
    <source>
        <dbReference type="Proteomes" id="UP000620104"/>
    </source>
</evidence>
<feature type="signal peptide" evidence="3">
    <location>
        <begin position="1"/>
        <end position="32"/>
    </location>
</feature>
<evidence type="ECO:0000256" key="2">
    <source>
        <dbReference type="SAM" id="Phobius"/>
    </source>
</evidence>
<dbReference type="InterPro" id="IPR013780">
    <property type="entry name" value="Glyco_hydro_b"/>
</dbReference>
<evidence type="ECO:0000313" key="5">
    <source>
        <dbReference type="EMBL" id="GHJ84697.1"/>
    </source>
</evidence>
<feature type="domain" description="Beta-glucuronidase C-terminal" evidence="4">
    <location>
        <begin position="494"/>
        <end position="599"/>
    </location>
</feature>
<feature type="transmembrane region" description="Helical" evidence="2">
    <location>
        <begin position="664"/>
        <end position="686"/>
    </location>
</feature>
<dbReference type="InterPro" id="IPR031728">
    <property type="entry name" value="GlcAase_C"/>
</dbReference>
<dbReference type="InterPro" id="IPR017853">
    <property type="entry name" value="GH"/>
</dbReference>
<evidence type="ECO:0000256" key="1">
    <source>
        <dbReference type="SAM" id="MobiDB-lite"/>
    </source>
</evidence>
<proteinExistence type="predicted"/>
<feature type="region of interest" description="Disordered" evidence="1">
    <location>
        <begin position="638"/>
        <end position="657"/>
    </location>
</feature>
<reference evidence="5" key="1">
    <citation type="submission" date="2020-07" db="EMBL/GenBank/DDBJ databases">
        <title>Draft Genome Sequence of a Deep-Sea Yeast, Naganishia (Cryptococcus) liquefaciens strain N6.</title>
        <authorList>
            <person name="Han Y.W."/>
            <person name="Kajitani R."/>
            <person name="Morimoto H."/>
            <person name="Parhat M."/>
            <person name="Tsubouchi H."/>
            <person name="Bakenova O."/>
            <person name="Ogata M."/>
            <person name="Argunhan B."/>
            <person name="Aoki R."/>
            <person name="Kajiwara S."/>
            <person name="Itoh T."/>
            <person name="Iwasaki H."/>
        </authorList>
    </citation>
    <scope>NUCLEOTIDE SEQUENCE</scope>
    <source>
        <strain evidence="5">N6</strain>
    </source>
</reference>
<dbReference type="PANTHER" id="PTHR36183:SF2">
    <property type="entry name" value="BETA-GLUCURONIDASE C-TERMINAL DOMAIN-CONTAINING PROTEIN"/>
    <property type="match status" value="1"/>
</dbReference>
<dbReference type="OrthoDB" id="2796951at2759"/>
<dbReference type="Gene3D" id="2.60.40.1180">
    <property type="entry name" value="Golgi alpha-mannosidase II"/>
    <property type="match status" value="1"/>
</dbReference>
<dbReference type="PANTHER" id="PTHR36183">
    <property type="entry name" value="BETA-GLUCURONIDASE"/>
    <property type="match status" value="1"/>
</dbReference>
<dbReference type="Gene3D" id="3.20.20.80">
    <property type="entry name" value="Glycosidases"/>
    <property type="match status" value="1"/>
</dbReference>
<sequence length="687" mass="73550">MRASRASSRRFMHRLNPLNVAILALLPSTVNAVTVYNVQATSAAGYDATQVTGLPNFDDTVLTAPAPPSPPITQMALSVPATEDALTAQGYELGVKQRGNFLGLSIELSVADQISKAFVNLACCDEVSSRLSTMLVGKNPVNLKVPFLNYLGNIRNRAGMGPLVRVGGNSQEASTLYPDGFDNHMIIEKVKVDGTVTPTINYSPDIFYMMANVSNIVDAHWFFGLSFNESAVETMSTNVPLVAQTAQEMLGYHLLGLQLSNEPDLYVDHNKRPEGWTVQNFTTEFDEVKNEILSDATLENKQFLIGPSVCCDKVGFELDDVLATGWLDQNKDNLAYVAVQHYPEDNCGVNGNYLNAQDIFYEWLNHTSATNLTVPYFDGTRQALAAGKEMIMFETNTASCGGFAGLSDSFGATLWMADYALQMAYRNFTAALVHVGGQSTYYNPFTPPPSNMTSTWKWTTGSIYYSMLAVPEALGPSNVSQVVDLSSDNIYAPAYAIYENGAPVRLALFNYVSDSSGASDYTATISLGGADLPSGNVSVRYLRASSVSEKYAITWANQTMGASYTSDGRLYNEQETVSIQCDMSAKTCAIPVYAPSMALVFLTNGAMQEATGEEQATATFATSVVNVGSATVDPGALSTGNGAMGSGETGATSQGSAQSGASTIMTLSTFLATLLTATTAIALHVLN</sequence>
<comment type="caution">
    <text evidence="5">The sequence shown here is derived from an EMBL/GenBank/DDBJ whole genome shotgun (WGS) entry which is preliminary data.</text>
</comment>
<name>A0A8H3TP95_9TREE</name>
<dbReference type="AlphaFoldDB" id="A0A8H3TP95"/>
<gene>
    <name evidence="5" type="ORF">NliqN6_1099</name>
</gene>
<keyword evidence="3" id="KW-0732">Signal</keyword>
<keyword evidence="2" id="KW-0812">Transmembrane</keyword>
<dbReference type="InterPro" id="IPR052974">
    <property type="entry name" value="GH79_Enzymes"/>
</dbReference>
<protein>
    <recommendedName>
        <fullName evidence="4">Beta-glucuronidase C-terminal domain-containing protein</fullName>
    </recommendedName>
</protein>
<organism evidence="5 6">
    <name type="scientific">Naganishia liquefaciens</name>
    <dbReference type="NCBI Taxonomy" id="104408"/>
    <lineage>
        <taxon>Eukaryota</taxon>
        <taxon>Fungi</taxon>
        <taxon>Dikarya</taxon>
        <taxon>Basidiomycota</taxon>
        <taxon>Agaricomycotina</taxon>
        <taxon>Tremellomycetes</taxon>
        <taxon>Filobasidiales</taxon>
        <taxon>Filobasidiaceae</taxon>
        <taxon>Naganishia</taxon>
    </lineage>
</organism>
<dbReference type="EMBL" id="BLZA01000009">
    <property type="protein sequence ID" value="GHJ84697.1"/>
    <property type="molecule type" value="Genomic_DNA"/>
</dbReference>
<evidence type="ECO:0000256" key="3">
    <source>
        <dbReference type="SAM" id="SignalP"/>
    </source>
</evidence>
<dbReference type="SUPFAM" id="SSF51445">
    <property type="entry name" value="(Trans)glycosidases"/>
    <property type="match status" value="1"/>
</dbReference>